<reference evidence="2 3" key="1">
    <citation type="submission" date="2016-12" db="EMBL/GenBank/DDBJ databases">
        <title>The genomes of Aspergillus section Nigri reveals drivers in fungal speciation.</title>
        <authorList>
            <consortium name="DOE Joint Genome Institute"/>
            <person name="Vesth T.C."/>
            <person name="Nybo J."/>
            <person name="Theobald S."/>
            <person name="Brandl J."/>
            <person name="Frisvad J.C."/>
            <person name="Nielsen K.F."/>
            <person name="Lyhne E.K."/>
            <person name="Kogle M.E."/>
            <person name="Kuo A."/>
            <person name="Riley R."/>
            <person name="Clum A."/>
            <person name="Nolan M."/>
            <person name="Lipzen A."/>
            <person name="Salamov A."/>
            <person name="Henrissat B."/>
            <person name="Wiebenga A."/>
            <person name="De Vries R.P."/>
            <person name="Grigoriev I.V."/>
            <person name="Mortensen U.H."/>
            <person name="Andersen M.R."/>
            <person name="Baker S.E."/>
        </authorList>
    </citation>
    <scope>NUCLEOTIDE SEQUENCE [LARGE SCALE GENOMIC DNA]</scope>
    <source>
        <strain evidence="2 3">CBS 121591</strain>
    </source>
</reference>
<dbReference type="GeneID" id="37142040"/>
<dbReference type="Proteomes" id="UP000248340">
    <property type="component" value="Unassembled WGS sequence"/>
</dbReference>
<proteinExistence type="predicted"/>
<dbReference type="CDD" id="cd02440">
    <property type="entry name" value="AdoMet_MTases"/>
    <property type="match status" value="1"/>
</dbReference>
<dbReference type="Pfam" id="PF13489">
    <property type="entry name" value="Methyltransf_23"/>
    <property type="match status" value="1"/>
</dbReference>
<dbReference type="PANTHER" id="PTHR43591:SF10">
    <property type="entry name" value="ABC TRANSMEMBRANE TYPE-1 DOMAIN-CONTAINING PROTEIN-RELATED"/>
    <property type="match status" value="1"/>
</dbReference>
<dbReference type="OrthoDB" id="2013972at2759"/>
<dbReference type="EMBL" id="KZ821699">
    <property type="protein sequence ID" value="PYH81818.1"/>
    <property type="molecule type" value="Genomic_DNA"/>
</dbReference>
<feature type="region of interest" description="Disordered" evidence="1">
    <location>
        <begin position="1"/>
        <end position="29"/>
    </location>
</feature>
<dbReference type="SUPFAM" id="SSF53335">
    <property type="entry name" value="S-adenosyl-L-methionine-dependent methyltransferases"/>
    <property type="match status" value="1"/>
</dbReference>
<name>A0A319D1K5_9EURO</name>
<protein>
    <submittedName>
        <fullName evidence="2">S-adenosyl-L-methionine-dependent methyltransferase</fullName>
    </submittedName>
</protein>
<keyword evidence="2" id="KW-0489">Methyltransferase</keyword>
<dbReference type="GO" id="GO:0032259">
    <property type="term" value="P:methylation"/>
    <property type="evidence" value="ECO:0007669"/>
    <property type="project" value="UniProtKB-KW"/>
</dbReference>
<evidence type="ECO:0000313" key="3">
    <source>
        <dbReference type="Proteomes" id="UP000248340"/>
    </source>
</evidence>
<dbReference type="AlphaFoldDB" id="A0A319D1K5"/>
<keyword evidence="2" id="KW-0808">Transferase</keyword>
<feature type="compositionally biased region" description="Acidic residues" evidence="1">
    <location>
        <begin position="1"/>
        <end position="13"/>
    </location>
</feature>
<dbReference type="GO" id="GO:0008168">
    <property type="term" value="F:methyltransferase activity"/>
    <property type="evidence" value="ECO:0007669"/>
    <property type="project" value="UniProtKB-KW"/>
</dbReference>
<dbReference type="PANTHER" id="PTHR43591">
    <property type="entry name" value="METHYLTRANSFERASE"/>
    <property type="match status" value="1"/>
</dbReference>
<dbReference type="Gene3D" id="3.40.50.150">
    <property type="entry name" value="Vaccinia Virus protein VP39"/>
    <property type="match status" value="1"/>
</dbReference>
<evidence type="ECO:0000256" key="1">
    <source>
        <dbReference type="SAM" id="MobiDB-lite"/>
    </source>
</evidence>
<gene>
    <name evidence="2" type="ORF">BO82DRAFT_402042</name>
</gene>
<organism evidence="2 3">
    <name type="scientific">Aspergillus uvarum CBS 121591</name>
    <dbReference type="NCBI Taxonomy" id="1448315"/>
    <lineage>
        <taxon>Eukaryota</taxon>
        <taxon>Fungi</taxon>
        <taxon>Dikarya</taxon>
        <taxon>Ascomycota</taxon>
        <taxon>Pezizomycotina</taxon>
        <taxon>Eurotiomycetes</taxon>
        <taxon>Eurotiomycetidae</taxon>
        <taxon>Eurotiales</taxon>
        <taxon>Aspergillaceae</taxon>
        <taxon>Aspergillus</taxon>
        <taxon>Aspergillus subgen. Circumdati</taxon>
    </lineage>
</organism>
<dbReference type="RefSeq" id="XP_025492018.1">
    <property type="nucleotide sequence ID" value="XM_025639298.1"/>
</dbReference>
<dbReference type="STRING" id="1448315.A0A319D1K5"/>
<evidence type="ECO:0000313" key="2">
    <source>
        <dbReference type="EMBL" id="PYH81818.1"/>
    </source>
</evidence>
<keyword evidence="3" id="KW-1185">Reference proteome</keyword>
<sequence length="341" mass="38544">MPPDQPDETWIDVDDSHQEDYPSDSHSFTTSIASSVQDYSFENGRRYHAYREGEYPFPNDEAEQDRLDMVHYIFRMALQGKLYQAPLRGPVRRILDLGTGTGIWAIESADEMPQARVLGNDLSPIQPTWFAADAAALLESLYFIIDDIEAPWPYSPAEAFDFIHQRNMVGSIADWNGLFAQAHQHLVPGGYYEIQEFRVDFQSQARRGPTLPESSSIARWQRSLQEASSRFGKPINVVHTLADTLRRNAFVDVTEEVIKIPIGAWARDPKLKRLGVLMQGHAIDSVEPLTMALFTRVLGWSEAECRALIAEVQAEFSASPERQQLFVELHVIHGRTPCSGV</sequence>
<accession>A0A319D1K5</accession>
<dbReference type="VEuPathDB" id="FungiDB:BO82DRAFT_402042"/>
<dbReference type="InterPro" id="IPR029063">
    <property type="entry name" value="SAM-dependent_MTases_sf"/>
</dbReference>